<dbReference type="InterPro" id="IPR008181">
    <property type="entry name" value="dUTPase"/>
</dbReference>
<comment type="catalytic activity">
    <reaction evidence="6 7">
        <text>dUTP + H2O = dUMP + diphosphate + H(+)</text>
        <dbReference type="Rhea" id="RHEA:10248"/>
        <dbReference type="ChEBI" id="CHEBI:15377"/>
        <dbReference type="ChEBI" id="CHEBI:15378"/>
        <dbReference type="ChEBI" id="CHEBI:33019"/>
        <dbReference type="ChEBI" id="CHEBI:61555"/>
        <dbReference type="ChEBI" id="CHEBI:246422"/>
        <dbReference type="EC" id="3.6.1.23"/>
    </reaction>
</comment>
<dbReference type="FunFam" id="2.70.40.10:FF:000002">
    <property type="entry name" value="dUTP diphosphatase"/>
    <property type="match status" value="1"/>
</dbReference>
<gene>
    <name evidence="7" type="primary">dut</name>
    <name evidence="9" type="ORF">DES45_101719</name>
</gene>
<reference evidence="9 10" key="1">
    <citation type="submission" date="2018-07" db="EMBL/GenBank/DDBJ databases">
        <title>Genomic Encyclopedia of Type Strains, Phase IV (KMG-IV): sequencing the most valuable type-strain genomes for metagenomic binning, comparative biology and taxonomic classification.</title>
        <authorList>
            <person name="Goeker M."/>
        </authorList>
    </citation>
    <scope>NUCLEOTIDE SEQUENCE [LARGE SCALE GENOMIC DNA]</scope>
    <source>
        <strain evidence="9 10">DSM 14364</strain>
    </source>
</reference>
<dbReference type="SUPFAM" id="SSF51283">
    <property type="entry name" value="dUTPase-like"/>
    <property type="match status" value="1"/>
</dbReference>
<comment type="caution">
    <text evidence="9">The sequence shown here is derived from an EMBL/GenBank/DDBJ whole genome shotgun (WGS) entry which is preliminary data.</text>
</comment>
<evidence type="ECO:0000313" key="10">
    <source>
        <dbReference type="Proteomes" id="UP000254925"/>
    </source>
</evidence>
<feature type="binding site" evidence="7">
    <location>
        <position position="83"/>
    </location>
    <ligand>
        <name>substrate</name>
    </ligand>
</feature>
<dbReference type="RefSeq" id="WP_114768565.1">
    <property type="nucleotide sequence ID" value="NZ_QQBB01000001.1"/>
</dbReference>
<dbReference type="AlphaFoldDB" id="A0A370HVB7"/>
<proteinExistence type="inferred from homology"/>
<dbReference type="Pfam" id="PF00692">
    <property type="entry name" value="dUTPase"/>
    <property type="match status" value="1"/>
</dbReference>
<comment type="caution">
    <text evidence="7">Lacks conserved residue(s) required for the propagation of feature annotation.</text>
</comment>
<comment type="function">
    <text evidence="7">This enzyme is involved in nucleotide metabolism: it produces dUMP, the immediate precursor of thymidine nucleotides and it decreases the intracellular concentration of dUTP so that uracil cannot be incorporated into DNA.</text>
</comment>
<feature type="domain" description="dUTPase-like" evidence="8">
    <location>
        <begin position="16"/>
        <end position="149"/>
    </location>
</feature>
<dbReference type="InterPro" id="IPR033704">
    <property type="entry name" value="dUTPase_trimeric"/>
</dbReference>
<dbReference type="Proteomes" id="UP000254925">
    <property type="component" value="Unassembled WGS sequence"/>
</dbReference>
<comment type="pathway">
    <text evidence="7">Pyrimidine metabolism; dUMP biosynthesis; dUMP from dCTP (dUTP route): step 2/2.</text>
</comment>
<evidence type="ECO:0000256" key="6">
    <source>
        <dbReference type="ARBA" id="ARBA00047686"/>
    </source>
</evidence>
<keyword evidence="10" id="KW-1185">Reference proteome</keyword>
<feature type="binding site" evidence="7">
    <location>
        <begin position="87"/>
        <end position="89"/>
    </location>
    <ligand>
        <name>substrate</name>
    </ligand>
</feature>
<organism evidence="9 10">
    <name type="scientific">Microvirga subterranea</name>
    <dbReference type="NCBI Taxonomy" id="186651"/>
    <lineage>
        <taxon>Bacteria</taxon>
        <taxon>Pseudomonadati</taxon>
        <taxon>Pseudomonadota</taxon>
        <taxon>Alphaproteobacteria</taxon>
        <taxon>Hyphomicrobiales</taxon>
        <taxon>Methylobacteriaceae</taxon>
        <taxon>Microvirga</taxon>
    </lineage>
</organism>
<sequence>MSRLLRIRRLDHNRDLPLPRYETAGAAGMDLVAANPADAPVVLAPSQRALVPTGLVIQLEPGYEAQVRPRSGLALKHGVTVLNAPGTIDADYRGEVQVLLVNLGQEPFTITRGMRIAQMVVAPVTVVELVEVEDVDETARSASGFGSTGLVRTENS</sequence>
<dbReference type="EMBL" id="QQBB01000001">
    <property type="protein sequence ID" value="RDI62449.1"/>
    <property type="molecule type" value="Genomic_DNA"/>
</dbReference>
<dbReference type="NCBIfam" id="NF001862">
    <property type="entry name" value="PRK00601.1"/>
    <property type="match status" value="1"/>
</dbReference>
<evidence type="ECO:0000256" key="1">
    <source>
        <dbReference type="ARBA" id="ARBA00006581"/>
    </source>
</evidence>
<dbReference type="GO" id="GO:0006226">
    <property type="term" value="P:dUMP biosynthetic process"/>
    <property type="evidence" value="ECO:0007669"/>
    <property type="project" value="UniProtKB-UniRule"/>
</dbReference>
<dbReference type="OrthoDB" id="9809956at2"/>
<dbReference type="PANTHER" id="PTHR11241">
    <property type="entry name" value="DEOXYURIDINE 5'-TRIPHOSPHATE NUCLEOTIDOHYDROLASE"/>
    <property type="match status" value="1"/>
</dbReference>
<dbReference type="NCBIfam" id="TIGR00576">
    <property type="entry name" value="dut"/>
    <property type="match status" value="1"/>
</dbReference>
<name>A0A370HVB7_9HYPH</name>
<evidence type="ECO:0000256" key="7">
    <source>
        <dbReference type="HAMAP-Rule" id="MF_00116"/>
    </source>
</evidence>
<dbReference type="CDD" id="cd07557">
    <property type="entry name" value="trimeric_dUTPase"/>
    <property type="match status" value="1"/>
</dbReference>
<comment type="cofactor">
    <cofactor evidence="7">
        <name>Mg(2+)</name>
        <dbReference type="ChEBI" id="CHEBI:18420"/>
    </cofactor>
</comment>
<keyword evidence="5 7" id="KW-0546">Nucleotide metabolism</keyword>
<dbReference type="InterPro" id="IPR036157">
    <property type="entry name" value="dUTPase-like_sf"/>
</dbReference>
<keyword evidence="4 7" id="KW-0460">Magnesium</keyword>
<evidence type="ECO:0000313" key="9">
    <source>
        <dbReference type="EMBL" id="RDI62449.1"/>
    </source>
</evidence>
<protein>
    <recommendedName>
        <fullName evidence="7">Deoxyuridine 5'-triphosphate nucleotidohydrolase</fullName>
        <shortName evidence="7">dUTPase</shortName>
        <ecNumber evidence="7">3.6.1.23</ecNumber>
    </recommendedName>
    <alternativeName>
        <fullName evidence="7">dUTP pyrophosphatase</fullName>
    </alternativeName>
</protein>
<evidence type="ECO:0000256" key="2">
    <source>
        <dbReference type="ARBA" id="ARBA00022723"/>
    </source>
</evidence>
<evidence type="ECO:0000259" key="8">
    <source>
        <dbReference type="Pfam" id="PF00692"/>
    </source>
</evidence>
<keyword evidence="2 7" id="KW-0479">Metal-binding</keyword>
<accession>A0A370HVB7</accession>
<keyword evidence="3 7" id="KW-0378">Hydrolase</keyword>
<evidence type="ECO:0000256" key="3">
    <source>
        <dbReference type="ARBA" id="ARBA00022801"/>
    </source>
</evidence>
<dbReference type="PANTHER" id="PTHR11241:SF0">
    <property type="entry name" value="DEOXYURIDINE 5'-TRIPHOSPHATE NUCLEOTIDOHYDROLASE"/>
    <property type="match status" value="1"/>
</dbReference>
<dbReference type="HAMAP" id="MF_00116">
    <property type="entry name" value="dUTPase_bact"/>
    <property type="match status" value="1"/>
</dbReference>
<dbReference type="UniPathway" id="UPA00610">
    <property type="reaction ID" value="UER00666"/>
</dbReference>
<evidence type="ECO:0000256" key="5">
    <source>
        <dbReference type="ARBA" id="ARBA00023080"/>
    </source>
</evidence>
<dbReference type="Gene3D" id="2.70.40.10">
    <property type="match status" value="1"/>
</dbReference>
<dbReference type="GO" id="GO:0046081">
    <property type="term" value="P:dUTP catabolic process"/>
    <property type="evidence" value="ECO:0007669"/>
    <property type="project" value="InterPro"/>
</dbReference>
<dbReference type="GO" id="GO:0004170">
    <property type="term" value="F:dUTP diphosphatase activity"/>
    <property type="evidence" value="ECO:0007669"/>
    <property type="project" value="UniProtKB-UniRule"/>
</dbReference>
<evidence type="ECO:0000256" key="4">
    <source>
        <dbReference type="ARBA" id="ARBA00022842"/>
    </source>
</evidence>
<comment type="similarity">
    <text evidence="1 7">Belongs to the dUTPase family.</text>
</comment>
<dbReference type="GO" id="GO:0000287">
    <property type="term" value="F:magnesium ion binding"/>
    <property type="evidence" value="ECO:0007669"/>
    <property type="project" value="UniProtKB-UniRule"/>
</dbReference>
<feature type="binding site" evidence="7">
    <location>
        <begin position="70"/>
        <end position="72"/>
    </location>
    <ligand>
        <name>substrate</name>
    </ligand>
</feature>
<dbReference type="InterPro" id="IPR029054">
    <property type="entry name" value="dUTPase-like"/>
</dbReference>
<dbReference type="EC" id="3.6.1.23" evidence="7"/>